<dbReference type="RefSeq" id="WP_161234183.1">
    <property type="nucleotide sequence ID" value="NZ_WWVI01000060.1"/>
</dbReference>
<dbReference type="Proteomes" id="UP000477285">
    <property type="component" value="Unassembled WGS sequence"/>
</dbReference>
<feature type="coiled-coil region" evidence="1">
    <location>
        <begin position="581"/>
        <end position="625"/>
    </location>
</feature>
<name>A0A6L8T5X0_9FIRM</name>
<evidence type="ECO:0000256" key="1">
    <source>
        <dbReference type="SAM" id="Coils"/>
    </source>
</evidence>
<proteinExistence type="predicted"/>
<dbReference type="EMBL" id="WWVQ01000059">
    <property type="protein sequence ID" value="MZL34910.1"/>
    <property type="molecule type" value="Genomic_DNA"/>
</dbReference>
<organism evidence="2 3">
    <name type="scientific">Blautia wexlerae</name>
    <dbReference type="NCBI Taxonomy" id="418240"/>
    <lineage>
        <taxon>Bacteria</taxon>
        <taxon>Bacillati</taxon>
        <taxon>Bacillota</taxon>
        <taxon>Clostridia</taxon>
        <taxon>Lachnospirales</taxon>
        <taxon>Lachnospiraceae</taxon>
        <taxon>Blautia</taxon>
    </lineage>
</organism>
<gene>
    <name evidence="2" type="ORF">GT728_17385</name>
</gene>
<evidence type="ECO:0000313" key="3">
    <source>
        <dbReference type="Proteomes" id="UP000477285"/>
    </source>
</evidence>
<dbReference type="AlphaFoldDB" id="A0A6L8T5X0"/>
<accession>A0A6L8T5X0</accession>
<reference evidence="2 3" key="1">
    <citation type="journal article" date="2019" name="Nat. Med.">
        <title>A library of human gut bacterial isolates paired with longitudinal multiomics data enables mechanistic microbiome research.</title>
        <authorList>
            <person name="Poyet M."/>
            <person name="Groussin M."/>
            <person name="Gibbons S.M."/>
            <person name="Avila-Pacheco J."/>
            <person name="Jiang X."/>
            <person name="Kearney S.M."/>
            <person name="Perrotta A.R."/>
            <person name="Berdy B."/>
            <person name="Zhao S."/>
            <person name="Lieberman T.D."/>
            <person name="Swanson P.K."/>
            <person name="Smith M."/>
            <person name="Roesemann S."/>
            <person name="Alexander J.E."/>
            <person name="Rich S.A."/>
            <person name="Livny J."/>
            <person name="Vlamakis H."/>
            <person name="Clish C."/>
            <person name="Bullock K."/>
            <person name="Deik A."/>
            <person name="Scott J."/>
            <person name="Pierce K.A."/>
            <person name="Xavier R.J."/>
            <person name="Alm E.J."/>
        </authorList>
    </citation>
    <scope>NUCLEOTIDE SEQUENCE [LARGE SCALE GENOMIC DNA]</scope>
    <source>
        <strain evidence="2 3">BIOML-A1</strain>
    </source>
</reference>
<comment type="caution">
    <text evidence="2">The sequence shown here is derived from an EMBL/GenBank/DDBJ whole genome shotgun (WGS) entry which is preliminary data.</text>
</comment>
<protein>
    <submittedName>
        <fullName evidence="2">Uncharacterized protein</fullName>
    </submittedName>
</protein>
<sequence>MNDTIYRGMRDLVYVALGKTAYSNSSEYLELKKHFRYPGEVLERMEQYGYSSNDDYISAMEVVLWMKETLSAKQMEEMFVGTQLEDFVKRTKEKAGDNLYLLYELYLYEKSSREQILTSVSKTPLETTAGFLDWMTSNRLFLTVDYSLAKDIVLHMDGELKALNRFDAVKDADLFIHLIKFAFRLVCHTGDSRFKSDEDYKRLGLTGPLIALKSLYAEPVRKSSQKVLEQMGFSEMDILNLNCGIWLIKDQKPYCCNSEIKWWRLKKRWFQSLFVQKEEITIKPVIEKMMEKEMPRKIDGEDLTREFYLEGFSAEIPDTQNSYLLFDLLTRRSDNNVFKWKYICKNHDLSVMGDAPWLKGLLEYLNPREISFNRYVSTGADRNKQIYATVIKNCENLEEKQEVFKEIFQKDVKEFIYQNSGFFEAKFLDSLFISDFLDMDRYYKENSYDAAEYLKNMEYPFQLSFLQKFCEDRNWQFTSKEAEFLKTAVNSWMVSLAYSNKSTDTCFQRFSSEEKKLLLGLVCELCVRISHICRLDLLMAGLIANTETRLILGEEISQEWYRILKQRDFGYQDALDRDFLSTEAYQKIQKQKEEQKEKERQDREAREVEIRKASLEEELQGLTVKEAVKVFAGKVPPFVFSDRERTLASLEVYKEHFEDKEIFTEKKVICKLMKFFLDCYENNYITKPVLMNKLGLLKED</sequence>
<evidence type="ECO:0000313" key="2">
    <source>
        <dbReference type="EMBL" id="MZL34910.1"/>
    </source>
</evidence>
<keyword evidence="1" id="KW-0175">Coiled coil</keyword>